<sequence>MTMETIGLLDGRRQARRNAWKVSALGVAVGVCFVLGIMVSTHRNNDNVNRVKTLSNVCEDVRFLTIEQLNECVGMFPFNASERDAAITHLRAIMPSYAFKELALKEHEFGPYVIPAVDIDAQLNVIANTTYKNDAEMQTALYNVFKHLRDAHTAYMKPVFYSSFYAFHPVSLKSFARDNVQVIQMDLPDHTEVKIYETYYPDEQVDIDILGWDITHINDQPAFDVLREFANKEIGLLKDEGTRFNMAVTGFETGRGWFVFRPLSSFDIPKEDAVTYTLTHPETNATKQVSYKWLGLNGAAFPGRTPPTSSKHKLEHLFQRLRRHLGHHNFIEERPTVDFQWLNEQVGVLSITQFSPSGDEDGNAWTEWFGANITTALANFTVEGGKKLIIDLRGNGGGDICLGYATIRYLFPSWDPNGPREGVGPHNEAVYHLKRTPLFELLAQEGLHLSRTSPNKAHSEWVPNQWFSSESKRQFTDASWMLTNNTHPTLGDVTESVYYGCSSYDTLFQAPGTSFPGLPKEDVLLVSHGYCGSTCSVFSSFIQMHDLAQTVAFGGFLNTPQQFFSFPGGQVYNSVAVYVDAYNMGLESNQLVPEPLATGAAFSFAMVAISPWKTPNATLPLEYHFVPATFYPLFPENPLDSEALFNAALDAAKENLEMGGLLSKKKESPNDVLAARRAANVAKAKNQVSDKDKAVLELKASRDRLKKYQKQLEKDSEALQNKARELIANKHKDRALLCLKMRKFKLQQLEQADNHLMNVHTMIDSVEWESQQLQIFQGLKAGNAVLDAIHKEMTVEAVEDLMLETQEAQAHADEISRILGGALSTQDEDAVLAELAEIEAAEAAELETQLPIAPDAFKLVSKQRLMKYLTPSPFTCDVFSRTESIKEKSLYGHLCMKPNTRIAGPAVHLVKIEWLKPHEAIVSREKIESLLAATLSWGGYLEPLLVDRQTGAILDGHHRYTVGLELQLQQLPAILVDYMDDSSITVQVWPGSRLSSMSKYDVLLMALSAHTFPPKSSKHAYPFSLGTITIPLLQLESNPKYHGAYSPAPVARHYV</sequence>
<keyword evidence="2" id="KW-0472">Membrane</keyword>
<dbReference type="SUPFAM" id="SSF110849">
    <property type="entry name" value="ParB/Sulfiredoxin"/>
    <property type="match status" value="1"/>
</dbReference>
<accession>A0A1V9ZMW9</accession>
<dbReference type="STRING" id="74557.A0A1V9ZMW9"/>
<dbReference type="PANTHER" id="PTHR37049:SF4">
    <property type="entry name" value="RHODANESE DOMAIN-CONTAINING PROTEIN"/>
    <property type="match status" value="1"/>
</dbReference>
<dbReference type="SUPFAM" id="SSF52096">
    <property type="entry name" value="ClpP/crotonase"/>
    <property type="match status" value="1"/>
</dbReference>
<evidence type="ECO:0000256" key="2">
    <source>
        <dbReference type="SAM" id="Phobius"/>
    </source>
</evidence>
<feature type="transmembrane region" description="Helical" evidence="2">
    <location>
        <begin position="20"/>
        <end position="39"/>
    </location>
</feature>
<dbReference type="InterPro" id="IPR003115">
    <property type="entry name" value="ParB_N"/>
</dbReference>
<dbReference type="GO" id="GO:0008236">
    <property type="term" value="F:serine-type peptidase activity"/>
    <property type="evidence" value="ECO:0007669"/>
    <property type="project" value="InterPro"/>
</dbReference>
<feature type="domain" description="ParB-like N-terminal" evidence="3">
    <location>
        <begin position="908"/>
        <end position="992"/>
    </location>
</feature>
<keyword evidence="2" id="KW-1133">Transmembrane helix</keyword>
<keyword evidence="1" id="KW-0175">Coiled coil</keyword>
<dbReference type="PANTHER" id="PTHR37049">
    <property type="entry name" value="PEPTIDASE S41 FAMILY PROTEIN"/>
    <property type="match status" value="1"/>
</dbReference>
<dbReference type="EMBL" id="JNBS01001816">
    <property type="protein sequence ID" value="OQR99334.1"/>
    <property type="molecule type" value="Genomic_DNA"/>
</dbReference>
<dbReference type="InterPro" id="IPR029045">
    <property type="entry name" value="ClpP/crotonase-like_dom_sf"/>
</dbReference>
<dbReference type="GO" id="GO:0007034">
    <property type="term" value="P:vacuolar transport"/>
    <property type="evidence" value="ECO:0007669"/>
    <property type="project" value="InterPro"/>
</dbReference>
<keyword evidence="5" id="KW-1185">Reference proteome</keyword>
<dbReference type="GO" id="GO:0016829">
    <property type="term" value="F:lyase activity"/>
    <property type="evidence" value="ECO:0007669"/>
    <property type="project" value="UniProtKB-KW"/>
</dbReference>
<dbReference type="Gene3D" id="3.90.226.10">
    <property type="entry name" value="2-enoyl-CoA Hydratase, Chain A, domain 1"/>
    <property type="match status" value="1"/>
</dbReference>
<dbReference type="Gene3D" id="1.10.287.1060">
    <property type="entry name" value="ESAT-6-like"/>
    <property type="match status" value="1"/>
</dbReference>
<keyword evidence="2" id="KW-0812">Transmembrane</keyword>
<dbReference type="GO" id="GO:0006508">
    <property type="term" value="P:proteolysis"/>
    <property type="evidence" value="ECO:0007669"/>
    <property type="project" value="InterPro"/>
</dbReference>
<evidence type="ECO:0000313" key="5">
    <source>
        <dbReference type="Proteomes" id="UP000243217"/>
    </source>
</evidence>
<evidence type="ECO:0000256" key="1">
    <source>
        <dbReference type="SAM" id="Coils"/>
    </source>
</evidence>
<comment type="caution">
    <text evidence="4">The sequence shown here is derived from an EMBL/GenBank/DDBJ whole genome shotgun (WGS) entry which is preliminary data.</text>
</comment>
<dbReference type="Pfam" id="PF03357">
    <property type="entry name" value="Snf7"/>
    <property type="match status" value="1"/>
</dbReference>
<dbReference type="AlphaFoldDB" id="A0A1V9ZMW9"/>
<dbReference type="SMART" id="SM00470">
    <property type="entry name" value="ParB"/>
    <property type="match status" value="1"/>
</dbReference>
<dbReference type="Gene3D" id="3.90.1530.10">
    <property type="entry name" value="Conserved hypothetical protein from pyrococcus furiosus pfu- 392566-001, ParB domain"/>
    <property type="match status" value="1"/>
</dbReference>
<evidence type="ECO:0000313" key="4">
    <source>
        <dbReference type="EMBL" id="OQR99334.1"/>
    </source>
</evidence>
<keyword evidence="4" id="KW-0456">Lyase</keyword>
<dbReference type="CDD" id="cd16400">
    <property type="entry name" value="ParB_Srx_like_nuclease"/>
    <property type="match status" value="1"/>
</dbReference>
<proteinExistence type="predicted"/>
<dbReference type="InterPro" id="IPR036086">
    <property type="entry name" value="ParB/Sulfiredoxin_sf"/>
</dbReference>
<dbReference type="OrthoDB" id="27214at2759"/>
<evidence type="ECO:0000259" key="3">
    <source>
        <dbReference type="SMART" id="SM00470"/>
    </source>
</evidence>
<organism evidence="4 5">
    <name type="scientific">Thraustotheca clavata</name>
    <dbReference type="NCBI Taxonomy" id="74557"/>
    <lineage>
        <taxon>Eukaryota</taxon>
        <taxon>Sar</taxon>
        <taxon>Stramenopiles</taxon>
        <taxon>Oomycota</taxon>
        <taxon>Saprolegniomycetes</taxon>
        <taxon>Saprolegniales</taxon>
        <taxon>Achlyaceae</taxon>
        <taxon>Thraustotheca</taxon>
    </lineage>
</organism>
<reference evidence="4 5" key="1">
    <citation type="journal article" date="2014" name="Genome Biol. Evol.">
        <title>The secreted proteins of Achlya hypogyna and Thraustotheca clavata identify the ancestral oomycete secretome and reveal gene acquisitions by horizontal gene transfer.</title>
        <authorList>
            <person name="Misner I."/>
            <person name="Blouin N."/>
            <person name="Leonard G."/>
            <person name="Richards T.A."/>
            <person name="Lane C.E."/>
        </authorList>
    </citation>
    <scope>NUCLEOTIDE SEQUENCE [LARGE SCALE GENOMIC DNA]</scope>
    <source>
        <strain evidence="4 5">ATCC 34112</strain>
    </source>
</reference>
<dbReference type="InterPro" id="IPR005024">
    <property type="entry name" value="Snf7_fam"/>
</dbReference>
<name>A0A1V9ZMW9_9STRA</name>
<protein>
    <submittedName>
        <fullName evidence="4">Hydroxymethylglutaryl-CoA lyase, mitochondrial</fullName>
    </submittedName>
</protein>
<dbReference type="Proteomes" id="UP000243217">
    <property type="component" value="Unassembled WGS sequence"/>
</dbReference>
<dbReference type="InterPro" id="IPR052766">
    <property type="entry name" value="S41A_metabolite_peptidase"/>
</dbReference>
<gene>
    <name evidence="4" type="ORF">THRCLA_12224</name>
</gene>
<feature type="coiled-coil region" evidence="1">
    <location>
        <begin position="691"/>
        <end position="729"/>
    </location>
</feature>